<keyword evidence="2" id="KW-0732">Signal</keyword>
<gene>
    <name evidence="3" type="primary">RvY_06680-1</name>
    <name evidence="3" type="synonym">RvY_06680.1</name>
    <name evidence="3" type="ORF">RvY_06680</name>
</gene>
<keyword evidence="4" id="KW-1185">Reference proteome</keyword>
<feature type="compositionally biased region" description="Low complexity" evidence="1">
    <location>
        <begin position="75"/>
        <end position="84"/>
    </location>
</feature>
<evidence type="ECO:0000256" key="2">
    <source>
        <dbReference type="SAM" id="SignalP"/>
    </source>
</evidence>
<accession>A0A1D1V8Z2</accession>
<feature type="chain" id="PRO_5008898182" evidence="2">
    <location>
        <begin position="23"/>
        <end position="138"/>
    </location>
</feature>
<comment type="caution">
    <text evidence="3">The sequence shown here is derived from an EMBL/GenBank/DDBJ whole genome shotgun (WGS) entry which is preliminary data.</text>
</comment>
<name>A0A1D1V8Z2_RAMVA</name>
<dbReference type="Proteomes" id="UP000186922">
    <property type="component" value="Unassembled WGS sequence"/>
</dbReference>
<sequence>MLWLRLSCLTLLVVLCLQTTDADEGKGNPRPVGAKANAGKKLAQATPRKVQNKLPSGASRQKAKGQGRISLAPRTTTTTAGPTTLKRISLSPRTVPVTVTPQGDCDPCTGIGAPTSPTEPCVKDCVACSFNPGATCAP</sequence>
<feature type="signal peptide" evidence="2">
    <location>
        <begin position="1"/>
        <end position="22"/>
    </location>
</feature>
<evidence type="ECO:0000313" key="3">
    <source>
        <dbReference type="EMBL" id="GAU94988.1"/>
    </source>
</evidence>
<proteinExistence type="predicted"/>
<protein>
    <submittedName>
        <fullName evidence="3">Uncharacterized protein</fullName>
    </submittedName>
</protein>
<feature type="region of interest" description="Disordered" evidence="1">
    <location>
        <begin position="22"/>
        <end position="84"/>
    </location>
</feature>
<reference evidence="3 4" key="1">
    <citation type="journal article" date="2016" name="Nat. Commun.">
        <title>Extremotolerant tardigrade genome and improved radiotolerance of human cultured cells by tardigrade-unique protein.</title>
        <authorList>
            <person name="Hashimoto T."/>
            <person name="Horikawa D.D."/>
            <person name="Saito Y."/>
            <person name="Kuwahara H."/>
            <person name="Kozuka-Hata H."/>
            <person name="Shin-I T."/>
            <person name="Minakuchi Y."/>
            <person name="Ohishi K."/>
            <person name="Motoyama A."/>
            <person name="Aizu T."/>
            <person name="Enomoto A."/>
            <person name="Kondo K."/>
            <person name="Tanaka S."/>
            <person name="Hara Y."/>
            <person name="Koshikawa S."/>
            <person name="Sagara H."/>
            <person name="Miura T."/>
            <person name="Yokobori S."/>
            <person name="Miyagawa K."/>
            <person name="Suzuki Y."/>
            <person name="Kubo T."/>
            <person name="Oyama M."/>
            <person name="Kohara Y."/>
            <person name="Fujiyama A."/>
            <person name="Arakawa K."/>
            <person name="Katayama T."/>
            <person name="Toyoda A."/>
            <person name="Kunieda T."/>
        </authorList>
    </citation>
    <scope>NUCLEOTIDE SEQUENCE [LARGE SCALE GENOMIC DNA]</scope>
    <source>
        <strain evidence="3 4">YOKOZUNA-1</strain>
    </source>
</reference>
<dbReference type="EMBL" id="BDGG01000003">
    <property type="protein sequence ID" value="GAU94988.1"/>
    <property type="molecule type" value="Genomic_DNA"/>
</dbReference>
<evidence type="ECO:0000313" key="4">
    <source>
        <dbReference type="Proteomes" id="UP000186922"/>
    </source>
</evidence>
<dbReference type="AlphaFoldDB" id="A0A1D1V8Z2"/>
<organism evidence="3 4">
    <name type="scientific">Ramazzottius varieornatus</name>
    <name type="common">Water bear</name>
    <name type="synonym">Tardigrade</name>
    <dbReference type="NCBI Taxonomy" id="947166"/>
    <lineage>
        <taxon>Eukaryota</taxon>
        <taxon>Metazoa</taxon>
        <taxon>Ecdysozoa</taxon>
        <taxon>Tardigrada</taxon>
        <taxon>Eutardigrada</taxon>
        <taxon>Parachela</taxon>
        <taxon>Hypsibioidea</taxon>
        <taxon>Ramazzottiidae</taxon>
        <taxon>Ramazzottius</taxon>
    </lineage>
</organism>
<evidence type="ECO:0000256" key="1">
    <source>
        <dbReference type="SAM" id="MobiDB-lite"/>
    </source>
</evidence>